<proteinExistence type="predicted"/>
<dbReference type="AlphaFoldDB" id="A0A3B0NE92"/>
<dbReference type="EMBL" id="UIVS01000003">
    <property type="protein sequence ID" value="SVP92632.1"/>
    <property type="molecule type" value="Genomic_DNA"/>
</dbReference>
<dbReference type="VEuPathDB" id="PiroplasmaDB:TA03770"/>
<dbReference type="GO" id="GO:0016887">
    <property type="term" value="F:ATP hydrolysis activity"/>
    <property type="evidence" value="ECO:0007669"/>
    <property type="project" value="InterPro"/>
</dbReference>
<evidence type="ECO:0000313" key="5">
    <source>
        <dbReference type="EMBL" id="SVP93436.1"/>
    </source>
</evidence>
<dbReference type="InterPro" id="IPR050168">
    <property type="entry name" value="AAA_ATPase_domain"/>
</dbReference>
<keyword evidence="1" id="KW-0547">Nucleotide-binding</keyword>
<evidence type="ECO:0000256" key="1">
    <source>
        <dbReference type="ARBA" id="ARBA00022741"/>
    </source>
</evidence>
<reference evidence="5" key="1">
    <citation type="submission" date="2018-07" db="EMBL/GenBank/DDBJ databases">
        <authorList>
            <person name="Quirk P.G."/>
            <person name="Krulwich T.A."/>
        </authorList>
    </citation>
    <scope>NUCLEOTIDE SEQUENCE</scope>
    <source>
        <strain evidence="5">Anand</strain>
    </source>
</reference>
<feature type="domain" description="ATPase AAA-type core" evidence="3">
    <location>
        <begin position="188"/>
        <end position="298"/>
    </location>
</feature>
<dbReference type="PANTHER" id="PTHR23077">
    <property type="entry name" value="AAA-FAMILY ATPASE"/>
    <property type="match status" value="1"/>
</dbReference>
<keyword evidence="2" id="KW-0067">ATP-binding</keyword>
<accession>A0A3B0NE92</accession>
<evidence type="ECO:0000256" key="2">
    <source>
        <dbReference type="ARBA" id="ARBA00022840"/>
    </source>
</evidence>
<protein>
    <submittedName>
        <fullName evidence="5">ATPase family associated with various cellular activities (AAA), putative</fullName>
    </submittedName>
</protein>
<evidence type="ECO:0000259" key="3">
    <source>
        <dbReference type="Pfam" id="PF00004"/>
    </source>
</evidence>
<dbReference type="GO" id="GO:0005524">
    <property type="term" value="F:ATP binding"/>
    <property type="evidence" value="ECO:0007669"/>
    <property type="project" value="UniProtKB-KW"/>
</dbReference>
<gene>
    <name evidence="5" type="ORF">TAT_000242900</name>
    <name evidence="4" type="ORF">TAV_000243000</name>
</gene>
<evidence type="ECO:0000313" key="4">
    <source>
        <dbReference type="EMBL" id="SVP92632.1"/>
    </source>
</evidence>
<dbReference type="SUPFAM" id="SSF52540">
    <property type="entry name" value="P-loop containing nucleoside triphosphate hydrolases"/>
    <property type="match status" value="1"/>
</dbReference>
<name>A0A3B0NE92_THEAN</name>
<sequence>MSSLKLDLVFLFSNPVIANPVESLHFKVLETLLKHILLNKPVSEFEISFFRLRFLSTSQLNEAFETLEKVCELVGLSLSDISLKFEDEDLLKVPESPSVTIKSPRLISESVTNVNIEPKSEFELEMCSMFLNTLKYKQLFDSYGVDGYSNILIHGTNSGNIFIDWFKSVQEKVNFDSEGNECLRTLQLSVIRFSEILMPYFGESEQKLRFLFDFAIENARDGVLCICLEGLHNFTNSKDSSGDLDRRILSTLLLLLDGVSKKTPVSDVSIIVVASTEDDPAKLDEALLRPGRLDRIFQLVNHN</sequence>
<dbReference type="PANTHER" id="PTHR23077:SF171">
    <property type="entry name" value="NUCLEAR VALOSIN-CONTAINING PROTEIN-LIKE"/>
    <property type="match status" value="1"/>
</dbReference>
<dbReference type="InterPro" id="IPR027417">
    <property type="entry name" value="P-loop_NTPase"/>
</dbReference>
<dbReference type="InterPro" id="IPR003959">
    <property type="entry name" value="ATPase_AAA_core"/>
</dbReference>
<organism evidence="5">
    <name type="scientific">Theileria annulata</name>
    <dbReference type="NCBI Taxonomy" id="5874"/>
    <lineage>
        <taxon>Eukaryota</taxon>
        <taxon>Sar</taxon>
        <taxon>Alveolata</taxon>
        <taxon>Apicomplexa</taxon>
        <taxon>Aconoidasida</taxon>
        <taxon>Piroplasmida</taxon>
        <taxon>Theileriidae</taxon>
        <taxon>Theileria</taxon>
    </lineage>
</organism>
<dbReference type="EMBL" id="UIVT01000003">
    <property type="protein sequence ID" value="SVP93436.1"/>
    <property type="molecule type" value="Genomic_DNA"/>
</dbReference>
<dbReference type="Pfam" id="PF00004">
    <property type="entry name" value="AAA"/>
    <property type="match status" value="1"/>
</dbReference>
<dbReference type="Gene3D" id="3.40.50.300">
    <property type="entry name" value="P-loop containing nucleotide triphosphate hydrolases"/>
    <property type="match status" value="1"/>
</dbReference>